<dbReference type="EMBL" id="GBXM01032660">
    <property type="protein sequence ID" value="JAH75917.1"/>
    <property type="molecule type" value="Transcribed_RNA"/>
</dbReference>
<accession>A0A0E9VCY8</accession>
<organism evidence="1">
    <name type="scientific">Anguilla anguilla</name>
    <name type="common">European freshwater eel</name>
    <name type="synonym">Muraena anguilla</name>
    <dbReference type="NCBI Taxonomy" id="7936"/>
    <lineage>
        <taxon>Eukaryota</taxon>
        <taxon>Metazoa</taxon>
        <taxon>Chordata</taxon>
        <taxon>Craniata</taxon>
        <taxon>Vertebrata</taxon>
        <taxon>Euteleostomi</taxon>
        <taxon>Actinopterygii</taxon>
        <taxon>Neopterygii</taxon>
        <taxon>Teleostei</taxon>
        <taxon>Anguilliformes</taxon>
        <taxon>Anguillidae</taxon>
        <taxon>Anguilla</taxon>
    </lineage>
</organism>
<evidence type="ECO:0000313" key="1">
    <source>
        <dbReference type="EMBL" id="JAH75917.1"/>
    </source>
</evidence>
<name>A0A0E9VCY8_ANGAN</name>
<proteinExistence type="predicted"/>
<protein>
    <submittedName>
        <fullName evidence="1">Uncharacterized protein</fullName>
    </submittedName>
</protein>
<dbReference type="AlphaFoldDB" id="A0A0E9VCY8"/>
<sequence>MEVKYPRTFALSQDWKGKFRPLKLQ</sequence>
<reference evidence="1" key="2">
    <citation type="journal article" date="2015" name="Fish Shellfish Immunol.">
        <title>Early steps in the European eel (Anguilla anguilla)-Vibrio vulnificus interaction in the gills: Role of the RtxA13 toxin.</title>
        <authorList>
            <person name="Callol A."/>
            <person name="Pajuelo D."/>
            <person name="Ebbesson L."/>
            <person name="Teles M."/>
            <person name="MacKenzie S."/>
            <person name="Amaro C."/>
        </authorList>
    </citation>
    <scope>NUCLEOTIDE SEQUENCE</scope>
</reference>
<reference evidence="1" key="1">
    <citation type="submission" date="2014-11" db="EMBL/GenBank/DDBJ databases">
        <authorList>
            <person name="Amaro Gonzalez C."/>
        </authorList>
    </citation>
    <scope>NUCLEOTIDE SEQUENCE</scope>
</reference>